<organism evidence="2">
    <name type="scientific">Brassica cretica</name>
    <name type="common">Mustard</name>
    <dbReference type="NCBI Taxonomy" id="69181"/>
    <lineage>
        <taxon>Eukaryota</taxon>
        <taxon>Viridiplantae</taxon>
        <taxon>Streptophyta</taxon>
        <taxon>Embryophyta</taxon>
        <taxon>Tracheophyta</taxon>
        <taxon>Spermatophyta</taxon>
        <taxon>Magnoliopsida</taxon>
        <taxon>eudicotyledons</taxon>
        <taxon>Gunneridae</taxon>
        <taxon>Pentapetalae</taxon>
        <taxon>rosids</taxon>
        <taxon>malvids</taxon>
        <taxon>Brassicales</taxon>
        <taxon>Brassicaceae</taxon>
        <taxon>Brassiceae</taxon>
        <taxon>Brassica</taxon>
    </lineage>
</organism>
<gene>
    <name evidence="2" type="ORF">F2Q70_00000986</name>
</gene>
<comment type="caution">
    <text evidence="2">The sequence shown here is derived from an EMBL/GenBank/DDBJ whole genome shotgun (WGS) entry which is preliminary data.</text>
</comment>
<proteinExistence type="predicted"/>
<accession>A0A8S9IYS1</accession>
<evidence type="ECO:0000313" key="2">
    <source>
        <dbReference type="EMBL" id="KAF2575071.1"/>
    </source>
</evidence>
<evidence type="ECO:0000256" key="1">
    <source>
        <dbReference type="SAM" id="MobiDB-lite"/>
    </source>
</evidence>
<sequence>MSYASLAPISRLPLTALSHDAPHAPRSETPQPPEKKLEPENPEPAAHETYVVDPVTTSSTADTAPNPPTQRFSDLENFWDDLPVSRLKYNALDNFQEVFQTTSRKSCGLLGSLLTKSPFHNRSERFGFSDLEDFWDDLPVSRLKYNALDDFQEVFQTTSRKSSLFEFHESLAPFDLTKKKKKTFVVQDAIEDSAESHGRNTIRCLIVQEEFIGYIAEHPNDKEEVEGIDLHQQRYPWEGSDMDYLYDELLSMELTLEIDGVIFHVPNANASSNVDSQL</sequence>
<protein>
    <submittedName>
        <fullName evidence="2">Uncharacterized protein</fullName>
    </submittedName>
</protein>
<feature type="region of interest" description="Disordered" evidence="1">
    <location>
        <begin position="1"/>
        <end position="51"/>
    </location>
</feature>
<reference evidence="2" key="1">
    <citation type="submission" date="2019-12" db="EMBL/GenBank/DDBJ databases">
        <title>Genome sequencing and annotation of Brassica cretica.</title>
        <authorList>
            <person name="Studholme D.J."/>
            <person name="Sarris P.F."/>
        </authorList>
    </citation>
    <scope>NUCLEOTIDE SEQUENCE</scope>
    <source>
        <strain evidence="2">PFS-102/07</strain>
        <tissue evidence="2">Leaf</tissue>
    </source>
</reference>
<dbReference type="AlphaFoldDB" id="A0A8S9IYS1"/>
<dbReference type="EMBL" id="QGKY02001015">
    <property type="protein sequence ID" value="KAF2575071.1"/>
    <property type="molecule type" value="Genomic_DNA"/>
</dbReference>
<name>A0A8S9IYS1_BRACR</name>